<dbReference type="GO" id="GO:0035999">
    <property type="term" value="P:tetrahydrofolate interconversion"/>
    <property type="evidence" value="ECO:0007669"/>
    <property type="project" value="UniProtKB-UniPathway"/>
</dbReference>
<dbReference type="InterPro" id="IPR003171">
    <property type="entry name" value="Mehydrof_redctse-like"/>
</dbReference>
<keyword evidence="6 8" id="KW-0560">Oxidoreductase</keyword>
<comment type="similarity">
    <text evidence="3 8">Belongs to the methylenetetrahydrofolate reductase family.</text>
</comment>
<evidence type="ECO:0000313" key="10">
    <source>
        <dbReference type="Proteomes" id="UP000306192"/>
    </source>
</evidence>
<dbReference type="Gene3D" id="3.20.20.220">
    <property type="match status" value="1"/>
</dbReference>
<evidence type="ECO:0000256" key="2">
    <source>
        <dbReference type="ARBA" id="ARBA00004777"/>
    </source>
</evidence>
<sequence length="402" mass="42544">MCEPWSHPNSRPSCSSSARTDRLLSQRVTHELRAWLGCSVADVRRPAHIWGRKATAEPGTRPRYALHAEPLSLPAVFARVIEGPVVIPFSFEVYPPRSAAAAAELPATIDALAAAGPEFISVTFGAGGSSRDSSLEALRYVRENTAVKPMAHLTCVGSSHAEAGLLIRRFLDAGITSFLALRGDLPHDVDGAAAPLGDLGSAGELVQLIHRVQAERVPYTEVQLPGLPHAAQVDRHRAKVTVAVAAFPNGHPRSRFDGQDVDALLAKQAAGATLAITQLFFEAEHYLAFVDRARAAGVTIPILPGVMPVTSASRLRRIAELAELTPPPRLLAALEAAGTDEQRFAVGVENAVALASAVTAGGAPGIHLYTFNRHEAVLTVLAELGLVPASAPKYGTRNKESA</sequence>
<accession>A0A4T2BXS1</accession>
<dbReference type="GO" id="GO:0071949">
    <property type="term" value="F:FAD binding"/>
    <property type="evidence" value="ECO:0007669"/>
    <property type="project" value="TreeGrafter"/>
</dbReference>
<dbReference type="Proteomes" id="UP000306192">
    <property type="component" value="Unassembled WGS sequence"/>
</dbReference>
<name>A0A4T2BXS1_9MICO</name>
<dbReference type="PANTHER" id="PTHR45754">
    <property type="entry name" value="METHYLENETETRAHYDROFOLATE REDUCTASE"/>
    <property type="match status" value="1"/>
</dbReference>
<comment type="catalytic activity">
    <reaction evidence="7">
        <text>(6S)-5-methyl-5,6,7,8-tetrahydrofolate + NAD(+) = (6R)-5,10-methylene-5,6,7,8-tetrahydrofolate + NADH + H(+)</text>
        <dbReference type="Rhea" id="RHEA:19821"/>
        <dbReference type="ChEBI" id="CHEBI:15378"/>
        <dbReference type="ChEBI" id="CHEBI:15636"/>
        <dbReference type="ChEBI" id="CHEBI:18608"/>
        <dbReference type="ChEBI" id="CHEBI:57540"/>
        <dbReference type="ChEBI" id="CHEBI:57945"/>
        <dbReference type="EC" id="1.5.1.54"/>
    </reaction>
    <physiologicalReaction direction="right-to-left" evidence="7">
        <dbReference type="Rhea" id="RHEA:19823"/>
    </physiologicalReaction>
</comment>
<protein>
    <recommendedName>
        <fullName evidence="8">Methylenetetrahydrofolate reductase</fullName>
    </recommendedName>
</protein>
<dbReference type="Pfam" id="PF02219">
    <property type="entry name" value="MTHFR"/>
    <property type="match status" value="1"/>
</dbReference>
<dbReference type="SUPFAM" id="SSF51730">
    <property type="entry name" value="FAD-linked oxidoreductase"/>
    <property type="match status" value="1"/>
</dbReference>
<comment type="pathway">
    <text evidence="2 8">One-carbon metabolism; tetrahydrofolate interconversion.</text>
</comment>
<gene>
    <name evidence="9" type="ORF">D4765_12395</name>
</gene>
<comment type="caution">
    <text evidence="9">The sequence shown here is derived from an EMBL/GenBank/DDBJ whole genome shotgun (WGS) entry which is preliminary data.</text>
</comment>
<proteinExistence type="inferred from homology"/>
<evidence type="ECO:0000256" key="5">
    <source>
        <dbReference type="ARBA" id="ARBA00022827"/>
    </source>
</evidence>
<keyword evidence="4 8" id="KW-0285">Flavoprotein</keyword>
<keyword evidence="5 8" id="KW-0274">FAD</keyword>
<evidence type="ECO:0000256" key="7">
    <source>
        <dbReference type="ARBA" id="ARBA00048628"/>
    </source>
</evidence>
<dbReference type="GO" id="GO:0106312">
    <property type="term" value="F:methylenetetrahydrofolate reductase (NADH) activity"/>
    <property type="evidence" value="ECO:0007669"/>
    <property type="project" value="UniProtKB-EC"/>
</dbReference>
<dbReference type="OrthoDB" id="9812555at2"/>
<dbReference type="GO" id="GO:0005829">
    <property type="term" value="C:cytosol"/>
    <property type="evidence" value="ECO:0007669"/>
    <property type="project" value="TreeGrafter"/>
</dbReference>
<evidence type="ECO:0000256" key="6">
    <source>
        <dbReference type="ARBA" id="ARBA00023002"/>
    </source>
</evidence>
<dbReference type="GO" id="GO:0009086">
    <property type="term" value="P:methionine biosynthetic process"/>
    <property type="evidence" value="ECO:0007669"/>
    <property type="project" value="TreeGrafter"/>
</dbReference>
<reference evidence="9 10" key="1">
    <citation type="journal article" date="2019" name="Microorganisms">
        <title>Systematic Affiliation and Genome Analysis of Subtercola vilae DB165(T) with Particular Emphasis on Cold Adaptation of an Isolate from a High-Altitude Cold Volcano Lake.</title>
        <authorList>
            <person name="Villalobos A.S."/>
            <person name="Wiese J."/>
            <person name="Imhoff J.F."/>
            <person name="Dorador C."/>
            <person name="Keller A."/>
            <person name="Hentschel U."/>
        </authorList>
    </citation>
    <scope>NUCLEOTIDE SEQUENCE [LARGE SCALE GENOMIC DNA]</scope>
    <source>
        <strain evidence="9 10">DB165</strain>
    </source>
</reference>
<evidence type="ECO:0000256" key="3">
    <source>
        <dbReference type="ARBA" id="ARBA00006743"/>
    </source>
</evidence>
<dbReference type="InterPro" id="IPR029041">
    <property type="entry name" value="FAD-linked_oxidoreductase-like"/>
</dbReference>
<dbReference type="AlphaFoldDB" id="A0A4T2BXS1"/>
<dbReference type="PANTHER" id="PTHR45754:SF3">
    <property type="entry name" value="METHYLENETETRAHYDROFOLATE REDUCTASE (NADPH)"/>
    <property type="match status" value="1"/>
</dbReference>
<evidence type="ECO:0000256" key="4">
    <source>
        <dbReference type="ARBA" id="ARBA00022630"/>
    </source>
</evidence>
<evidence type="ECO:0000256" key="8">
    <source>
        <dbReference type="RuleBase" id="RU003862"/>
    </source>
</evidence>
<dbReference type="UniPathway" id="UPA00193"/>
<comment type="cofactor">
    <cofactor evidence="1 8">
        <name>FAD</name>
        <dbReference type="ChEBI" id="CHEBI:57692"/>
    </cofactor>
</comment>
<dbReference type="CDD" id="cd00537">
    <property type="entry name" value="MTHFR"/>
    <property type="match status" value="1"/>
</dbReference>
<dbReference type="EMBL" id="QYRT01000024">
    <property type="protein sequence ID" value="TIH34616.1"/>
    <property type="molecule type" value="Genomic_DNA"/>
</dbReference>
<organism evidence="9 10">
    <name type="scientific">Subtercola vilae</name>
    <dbReference type="NCBI Taxonomy" id="2056433"/>
    <lineage>
        <taxon>Bacteria</taxon>
        <taxon>Bacillati</taxon>
        <taxon>Actinomycetota</taxon>
        <taxon>Actinomycetes</taxon>
        <taxon>Micrococcales</taxon>
        <taxon>Microbacteriaceae</taxon>
        <taxon>Subtercola</taxon>
    </lineage>
</organism>
<evidence type="ECO:0000313" key="9">
    <source>
        <dbReference type="EMBL" id="TIH34616.1"/>
    </source>
</evidence>
<evidence type="ECO:0000256" key="1">
    <source>
        <dbReference type="ARBA" id="ARBA00001974"/>
    </source>
</evidence>
<keyword evidence="10" id="KW-1185">Reference proteome</keyword>